<sequence>MEAAFLIVDDQPVTLGQALKYLQSSGKLNTFIGEILRQHVIEQELQTLQVQPSSAAIEQAVIDFRLQRGLTDPKSFQEWLTQNGTDYASFHNQVSSGFKLAKLKATIAEPKLQEYFIERKIFLDRVVLSRLVVDKQELAEELHSQIEEGTSFEQLAKEYSLTDDRIVNGMMGPVSRGTLPDILRAAVDTASPGELVGPLELEQTWALFRVEQFLPASLEDGQLKEALQNELFEQWLAAKIQKLTVKLQVS</sequence>
<dbReference type="Gene3D" id="3.10.50.40">
    <property type="match status" value="1"/>
</dbReference>
<protein>
    <recommendedName>
        <fullName evidence="2">peptidylprolyl isomerase</fullName>
        <ecNumber evidence="2">5.2.1.8</ecNumber>
    </recommendedName>
</protein>
<dbReference type="SUPFAM" id="SSF54534">
    <property type="entry name" value="FKBP-like"/>
    <property type="match status" value="1"/>
</dbReference>
<dbReference type="InterPro" id="IPR050245">
    <property type="entry name" value="PrsA_foldase"/>
</dbReference>
<keyword evidence="9" id="KW-1185">Reference proteome</keyword>
<organism evidence="8 9">
    <name type="scientific">Funiculus sociatus GB2-A5</name>
    <dbReference type="NCBI Taxonomy" id="2933946"/>
    <lineage>
        <taxon>Bacteria</taxon>
        <taxon>Bacillati</taxon>
        <taxon>Cyanobacteriota</taxon>
        <taxon>Cyanophyceae</taxon>
        <taxon>Coleofasciculales</taxon>
        <taxon>Coleofasciculaceae</taxon>
        <taxon>Funiculus</taxon>
    </lineage>
</organism>
<proteinExistence type="predicted"/>
<evidence type="ECO:0000256" key="5">
    <source>
        <dbReference type="ARBA" id="ARBA00023235"/>
    </source>
</evidence>
<dbReference type="PROSITE" id="PS50198">
    <property type="entry name" value="PPIC_PPIASE_2"/>
    <property type="match status" value="1"/>
</dbReference>
<comment type="catalytic activity">
    <reaction evidence="1">
        <text>[protein]-peptidylproline (omega=180) = [protein]-peptidylproline (omega=0)</text>
        <dbReference type="Rhea" id="RHEA:16237"/>
        <dbReference type="Rhea" id="RHEA-COMP:10747"/>
        <dbReference type="Rhea" id="RHEA-COMP:10748"/>
        <dbReference type="ChEBI" id="CHEBI:83833"/>
        <dbReference type="ChEBI" id="CHEBI:83834"/>
        <dbReference type="EC" id="5.2.1.8"/>
    </reaction>
</comment>
<feature type="domain" description="PpiC" evidence="7">
    <location>
        <begin position="123"/>
        <end position="212"/>
    </location>
</feature>
<keyword evidence="4 6" id="KW-0697">Rotamase</keyword>
<evidence type="ECO:0000256" key="4">
    <source>
        <dbReference type="ARBA" id="ARBA00023110"/>
    </source>
</evidence>
<evidence type="ECO:0000259" key="7">
    <source>
        <dbReference type="PROSITE" id="PS50198"/>
    </source>
</evidence>
<evidence type="ECO:0000313" key="9">
    <source>
        <dbReference type="Proteomes" id="UP001442494"/>
    </source>
</evidence>
<keyword evidence="5 6" id="KW-0413">Isomerase</keyword>
<keyword evidence="3" id="KW-0732">Signal</keyword>
<name>A0ABV0JJW5_9CYAN</name>
<dbReference type="RefSeq" id="WP_190422584.1">
    <property type="nucleotide sequence ID" value="NZ_JAMPKK010000006.1"/>
</dbReference>
<dbReference type="Proteomes" id="UP001442494">
    <property type="component" value="Unassembled WGS sequence"/>
</dbReference>
<dbReference type="Gene3D" id="1.10.4030.10">
    <property type="entry name" value="Porin chaperone SurA, peptide-binding domain"/>
    <property type="match status" value="1"/>
</dbReference>
<accession>A0ABV0JJW5</accession>
<dbReference type="GO" id="GO:0016853">
    <property type="term" value="F:isomerase activity"/>
    <property type="evidence" value="ECO:0007669"/>
    <property type="project" value="UniProtKB-KW"/>
</dbReference>
<dbReference type="EMBL" id="JAMPKK010000006">
    <property type="protein sequence ID" value="MEP0863726.1"/>
    <property type="molecule type" value="Genomic_DNA"/>
</dbReference>
<evidence type="ECO:0000256" key="1">
    <source>
        <dbReference type="ARBA" id="ARBA00000971"/>
    </source>
</evidence>
<dbReference type="InterPro" id="IPR000297">
    <property type="entry name" value="PPIase_PpiC"/>
</dbReference>
<evidence type="ECO:0000256" key="2">
    <source>
        <dbReference type="ARBA" id="ARBA00013194"/>
    </source>
</evidence>
<evidence type="ECO:0000256" key="3">
    <source>
        <dbReference type="ARBA" id="ARBA00022729"/>
    </source>
</evidence>
<dbReference type="EC" id="5.2.1.8" evidence="2"/>
<evidence type="ECO:0000256" key="6">
    <source>
        <dbReference type="PROSITE-ProRule" id="PRU00278"/>
    </source>
</evidence>
<comment type="caution">
    <text evidence="8">The sequence shown here is derived from an EMBL/GenBank/DDBJ whole genome shotgun (WGS) entry which is preliminary data.</text>
</comment>
<dbReference type="SUPFAM" id="SSF109998">
    <property type="entry name" value="Triger factor/SurA peptide-binding domain-like"/>
    <property type="match status" value="1"/>
</dbReference>
<reference evidence="8 9" key="1">
    <citation type="submission" date="2022-04" db="EMBL/GenBank/DDBJ databases">
        <title>Positive selection, recombination, and allopatry shape intraspecific diversity of widespread and dominant cyanobacteria.</title>
        <authorList>
            <person name="Wei J."/>
            <person name="Shu W."/>
            <person name="Hu C."/>
        </authorList>
    </citation>
    <scope>NUCLEOTIDE SEQUENCE [LARGE SCALE GENOMIC DNA]</scope>
    <source>
        <strain evidence="8 9">GB2-A5</strain>
    </source>
</reference>
<dbReference type="PANTHER" id="PTHR47245:SF1">
    <property type="entry name" value="FOLDASE PROTEIN PRSA"/>
    <property type="match status" value="1"/>
</dbReference>
<dbReference type="InterPro" id="IPR046357">
    <property type="entry name" value="PPIase_dom_sf"/>
</dbReference>
<dbReference type="InterPro" id="IPR027304">
    <property type="entry name" value="Trigger_fact/SurA_dom_sf"/>
</dbReference>
<dbReference type="Pfam" id="PF00639">
    <property type="entry name" value="Rotamase"/>
    <property type="match status" value="1"/>
</dbReference>
<gene>
    <name evidence="8" type="ORF">NDI37_04505</name>
</gene>
<evidence type="ECO:0000313" key="8">
    <source>
        <dbReference type="EMBL" id="MEP0863726.1"/>
    </source>
</evidence>
<dbReference type="PANTHER" id="PTHR47245">
    <property type="entry name" value="PEPTIDYLPROLYL ISOMERASE"/>
    <property type="match status" value="1"/>
</dbReference>